<dbReference type="InterPro" id="IPR036300">
    <property type="entry name" value="MIR_dom_sf"/>
</dbReference>
<dbReference type="PANTHER" id="PTHR13715">
    <property type="entry name" value="RYANODINE RECEPTOR AND IP3 RECEPTOR"/>
    <property type="match status" value="1"/>
</dbReference>
<keyword evidence="2" id="KW-0407">Ion channel</keyword>
<sequence>MSENLRSGDVICLYVEKQNGYLFSALNGSANNEIVLLPNLSREKPNVPDISAISFKVCIVNRYKINKKLRKLEEKVLIEPNNIDLQAQLMDLKVSSEAENKDNANEQKRQFNRSLLYGQSIQLLHVFSSKYLASNTTKTSNTELSNINVYLTEHSSKQSIFKIMPRFKVKSEGDLIQVEDQIILESVKSPGQFLHISGNPYNKQFIYPGSYELNQSVQQTGFTLYIRSVNDTLDIECFRGGDVIRIFHKEIEANLCCEGLFDVEQTEDVHFRFRAADQKKPRTLFPSTSAIIYWQILFADTTIQGGPIHWTDNILIKHMTTRKYLCIDSSNNIILVDKCEDKNAIFRLSPVTAEGDIVLKSTFCRIKHKETNSWLTALIEDYTRRDAVVSVGNSSMAILPWTSAKLRKIGLSVDMLYHDAYILEPVVDRDYNNFKYVAGSASILVKLSENKNEGMILKDKDAEKIIKILRDLQLFMIIDGSPCKLRQKLIRNLRVVEVLVKILQFPIRGSADQMYMTNIAVECYSTLKEYLKGNSRKNELYISKHIPFFETQVRTEGKIGFQVAQMVMELIKDNRQIVDRINRPQIDDVISLLKTKKDYRYLDILGVLCLCDGVSIRDNQNYIADKWLKDKTMNCVFLTDIGSKIGKGDNSVYVSTDNGKRFNSLSKFCQKKNLNVDLKYLFLVHQLDLFGYLCSGRNEYTINLITKDLNYLSWEEAYTCLTDKELPDELIAKYCNLIINLFVDVGNNITILESVNISLVYDNIPSSKKISAFTMSSNFQYPSDENGYISELQDWVHAFLRQNTDMTSSEIGHNILVSNVLNLVHYLVKYGFYNKPIDLEMLLTPLFGLLDGRNDKPYISLSDIPKNVLQNYRITKRFKKSRQTVAVVDAKCNAIKVIDLLINIMFNNRLESLISLFKEIHDSTFCSLTGSNILEPALYDTFDIEKNSTVARECIRQISHIMQNSSLICATVDKNEFKETLLDLASYDYDEIVSKSLKLLNRYYSSHENLFKHVIQAQVLITERSVQVLSNILVILPFLKRIKKTQLVNENLADLLIKIDELIGYCYLDETFSETHLINQTMLFNQDILIDIFNIMSKNVDIKLMEKYENDANYFASTAYIYAYEHASNEQYFQLLGKFHANRILFEKCFELLKALAMNNHVVQNILFERLEFILNIKGAEKLMAETLIE</sequence>
<dbReference type="PROSITE" id="PS50919">
    <property type="entry name" value="MIR"/>
    <property type="match status" value="1"/>
</dbReference>
<comment type="domain">
    <text evidence="2">The receptor contains a calcium channel in its C-terminal extremity. Its large N-terminal cytoplasmic region has the ligand-binding site in the N-terminus and modulatory sites in the middle portion immediately upstream of the channel region.</text>
</comment>
<keyword evidence="2" id="KW-0106">Calcium</keyword>
<dbReference type="CDD" id="cd23280">
    <property type="entry name" value="beta-trefoil_MIR_itr-1-like"/>
    <property type="match status" value="1"/>
</dbReference>
<dbReference type="Pfam" id="PF08709">
    <property type="entry name" value="Ins145_P3_rec"/>
    <property type="match status" value="1"/>
</dbReference>
<dbReference type="InterPro" id="IPR016093">
    <property type="entry name" value="MIR_motif"/>
</dbReference>
<dbReference type="Gene3D" id="1.25.10.30">
    <property type="entry name" value="IP3 receptor type 1 binding core, RIH domain"/>
    <property type="match status" value="1"/>
</dbReference>
<evidence type="ECO:0000256" key="1">
    <source>
        <dbReference type="ARBA" id="ARBA00022737"/>
    </source>
</evidence>
<keyword evidence="2" id="KW-0109">Calcium transport</keyword>
<comment type="similarity">
    <text evidence="2">Belongs to the InsP3 receptor family.</text>
</comment>
<keyword evidence="2" id="KW-0406">Ion transport</keyword>
<proteinExistence type="inferred from homology"/>
<comment type="subunit">
    <text evidence="2">Homotetramer.</text>
</comment>
<feature type="non-terminal residue" evidence="4">
    <location>
        <position position="1190"/>
    </location>
</feature>
<comment type="caution">
    <text evidence="4">The sequence shown here is derived from an EMBL/GenBank/DDBJ whole genome shotgun (WGS) entry which is preliminary data.</text>
</comment>
<comment type="subcellular location">
    <subcellularLocation>
        <location evidence="2">Endoplasmic reticulum membrane</location>
        <topology evidence="2">Multi-pass membrane protein</topology>
    </subcellularLocation>
</comment>
<feature type="domain" description="MIR" evidence="3">
    <location>
        <begin position="112"/>
        <end position="166"/>
    </location>
</feature>
<dbReference type="InterPro" id="IPR000493">
    <property type="entry name" value="InsP3_rcpt"/>
</dbReference>
<dbReference type="InterPro" id="IPR035910">
    <property type="entry name" value="RyR/IP3R_RIH_dom_sf"/>
</dbReference>
<keyword evidence="2" id="KW-0256">Endoplasmic reticulum</keyword>
<organism evidence="4 5">
    <name type="scientific">Intoshia linei</name>
    <dbReference type="NCBI Taxonomy" id="1819745"/>
    <lineage>
        <taxon>Eukaryota</taxon>
        <taxon>Metazoa</taxon>
        <taxon>Spiralia</taxon>
        <taxon>Lophotrochozoa</taxon>
        <taxon>Mesozoa</taxon>
        <taxon>Orthonectida</taxon>
        <taxon>Rhopaluridae</taxon>
        <taxon>Intoshia</taxon>
    </lineage>
</organism>
<evidence type="ECO:0000313" key="4">
    <source>
        <dbReference type="EMBL" id="OAF66980.1"/>
    </source>
</evidence>
<reference evidence="4 5" key="1">
    <citation type="submission" date="2016-04" db="EMBL/GenBank/DDBJ databases">
        <title>The genome of Intoshia linei affirms orthonectids as highly simplified spiralians.</title>
        <authorList>
            <person name="Mikhailov K.V."/>
            <person name="Slusarev G.S."/>
            <person name="Nikitin M.A."/>
            <person name="Logacheva M.D."/>
            <person name="Penin A."/>
            <person name="Aleoshin V."/>
            <person name="Panchin Y.V."/>
        </authorList>
    </citation>
    <scope>NUCLEOTIDE SEQUENCE [LARGE SCALE GENOMIC DNA]</scope>
    <source>
        <strain evidence="4">Intl2013</strain>
        <tissue evidence="4">Whole animal</tissue>
    </source>
</reference>
<dbReference type="Pfam" id="PF01365">
    <property type="entry name" value="RYDR_ITPR"/>
    <property type="match status" value="1"/>
</dbReference>
<dbReference type="Pfam" id="PF02815">
    <property type="entry name" value="MIR"/>
    <property type="match status" value="1"/>
</dbReference>
<dbReference type="OrthoDB" id="300855at2759"/>
<dbReference type="Proteomes" id="UP000078046">
    <property type="component" value="Unassembled WGS sequence"/>
</dbReference>
<dbReference type="GO" id="GO:0005220">
    <property type="term" value="F:inositol 1,4,5-trisphosphate-gated calcium channel activity"/>
    <property type="evidence" value="ECO:0007669"/>
    <property type="project" value="UniProtKB-UniRule"/>
</dbReference>
<evidence type="ECO:0000313" key="5">
    <source>
        <dbReference type="Proteomes" id="UP000078046"/>
    </source>
</evidence>
<comment type="function">
    <text evidence="2">Receptor for inositol 1,4,5-trisphosphate, a second messenger that mediates the release of intracellular calcium.</text>
</comment>
<keyword evidence="5" id="KW-1185">Reference proteome</keyword>
<dbReference type="AlphaFoldDB" id="A0A177AYP9"/>
<keyword evidence="2" id="KW-0472">Membrane</keyword>
<dbReference type="PRINTS" id="PR00779">
    <property type="entry name" value="INSP3RECEPTR"/>
</dbReference>
<dbReference type="GO" id="GO:0051209">
    <property type="term" value="P:release of sequestered calcium ion into cytosol"/>
    <property type="evidence" value="ECO:0007669"/>
    <property type="project" value="UniProtKB-UniRule"/>
</dbReference>
<name>A0A177AYP9_9BILA</name>
<evidence type="ECO:0000259" key="3">
    <source>
        <dbReference type="PROSITE" id="PS50919"/>
    </source>
</evidence>
<keyword evidence="1" id="KW-0677">Repeat</keyword>
<dbReference type="SUPFAM" id="SSF100909">
    <property type="entry name" value="IP3 receptor type 1 binding core, domain 2"/>
    <property type="match status" value="1"/>
</dbReference>
<dbReference type="InterPro" id="IPR015925">
    <property type="entry name" value="Ryanodine_IP3_receptor"/>
</dbReference>
<dbReference type="InterPro" id="IPR014821">
    <property type="entry name" value="Ins145_P3_rcpt"/>
</dbReference>
<protein>
    <recommendedName>
        <fullName evidence="2">Inositol 1,4,5-trisphosphate receptor</fullName>
    </recommendedName>
</protein>
<dbReference type="PANTHER" id="PTHR13715:SF99">
    <property type="entry name" value="INOSITOL 1,4,5-TRISPHOSPHATE RECEPTOR-LIKE PROTEIN A"/>
    <property type="match status" value="1"/>
</dbReference>
<dbReference type="SUPFAM" id="SSF82109">
    <property type="entry name" value="MIR domain"/>
    <property type="match status" value="2"/>
</dbReference>
<dbReference type="GO" id="GO:0005789">
    <property type="term" value="C:endoplasmic reticulum membrane"/>
    <property type="evidence" value="ECO:0007669"/>
    <property type="project" value="UniProtKB-SubCell"/>
</dbReference>
<accession>A0A177AYP9</accession>
<keyword evidence="2" id="KW-0107">Calcium channel</keyword>
<keyword evidence="2" id="KW-0675">Receptor</keyword>
<evidence type="ECO:0000256" key="2">
    <source>
        <dbReference type="RuleBase" id="RU368044"/>
    </source>
</evidence>
<dbReference type="GO" id="GO:0070679">
    <property type="term" value="F:inositol 1,4,5 trisphosphate binding"/>
    <property type="evidence" value="ECO:0007669"/>
    <property type="project" value="UniProtKB-UniRule"/>
</dbReference>
<gene>
    <name evidence="4" type="ORF">A3Q56_05306</name>
</gene>
<dbReference type="Gene3D" id="2.80.10.50">
    <property type="match status" value="2"/>
</dbReference>
<dbReference type="EMBL" id="LWCA01000777">
    <property type="protein sequence ID" value="OAF66980.1"/>
    <property type="molecule type" value="Genomic_DNA"/>
</dbReference>
<dbReference type="SMART" id="SM00472">
    <property type="entry name" value="MIR"/>
    <property type="match status" value="2"/>
</dbReference>
<keyword evidence="2" id="KW-0813">Transport</keyword>
<dbReference type="InterPro" id="IPR000699">
    <property type="entry name" value="RIH_dom"/>
</dbReference>
<keyword evidence="2" id="KW-1071">Ligand-gated ion channel</keyword>